<dbReference type="Pfam" id="PF07589">
    <property type="entry name" value="PEP-CTERM"/>
    <property type="match status" value="1"/>
</dbReference>
<evidence type="ECO:0000313" key="3">
    <source>
        <dbReference type="Proteomes" id="UP001238603"/>
    </source>
</evidence>
<comment type="caution">
    <text evidence="2">The sequence shown here is derived from an EMBL/GenBank/DDBJ whole genome shotgun (WGS) entry which is preliminary data.</text>
</comment>
<name>A0ABT7LE66_9BURK</name>
<gene>
    <name evidence="2" type="ORF">QRD43_04495</name>
</gene>
<dbReference type="InterPro" id="IPR013424">
    <property type="entry name" value="Ice-binding_C"/>
</dbReference>
<proteinExistence type="predicted"/>
<dbReference type="RefSeq" id="WP_285981274.1">
    <property type="nucleotide sequence ID" value="NZ_JASVDS010000001.1"/>
</dbReference>
<reference evidence="2 3" key="1">
    <citation type="submission" date="2023-06" db="EMBL/GenBank/DDBJ databases">
        <title>Pelomonas sp. APW6 16S ribosomal RNA gene genome sequencing and assembly.</title>
        <authorList>
            <person name="Woo H."/>
        </authorList>
    </citation>
    <scope>NUCLEOTIDE SEQUENCE [LARGE SCALE GENOMIC DNA]</scope>
    <source>
        <strain evidence="2 3">APW6</strain>
    </source>
</reference>
<sequence length="197" mass="21184">MSCWLLAAGLAQASPVTFRFDMPDWQRNHNPALFGSHIWVDFTLDNGASSSLGQVYLNSDIKSARVRAIGGSLDMTFTSFSGALGESYISTNAAGIPLLDLLARPVDTAIVGADFATDTHVQFGRITPDGGFTTLWLSQDHPRLIRASLVPSDGDQFVGLSVQGVRIDAFDVPEPASWSLLLLLGLGVATVHRRRKA</sequence>
<keyword evidence="3" id="KW-1185">Reference proteome</keyword>
<evidence type="ECO:0000313" key="2">
    <source>
        <dbReference type="EMBL" id="MDL5031159.1"/>
    </source>
</evidence>
<dbReference type="EMBL" id="JASVDS010000001">
    <property type="protein sequence ID" value="MDL5031159.1"/>
    <property type="molecule type" value="Genomic_DNA"/>
</dbReference>
<accession>A0ABT7LE66</accession>
<evidence type="ECO:0000259" key="1">
    <source>
        <dbReference type="Pfam" id="PF07589"/>
    </source>
</evidence>
<protein>
    <submittedName>
        <fullName evidence="2">PEP-CTERM sorting domain-containing protein</fullName>
    </submittedName>
</protein>
<dbReference type="NCBIfam" id="TIGR02595">
    <property type="entry name" value="PEP_CTERM"/>
    <property type="match status" value="1"/>
</dbReference>
<organism evidence="2 3">
    <name type="scientific">Roseateles subflavus</name>
    <dbReference type="NCBI Taxonomy" id="3053353"/>
    <lineage>
        <taxon>Bacteria</taxon>
        <taxon>Pseudomonadati</taxon>
        <taxon>Pseudomonadota</taxon>
        <taxon>Betaproteobacteria</taxon>
        <taxon>Burkholderiales</taxon>
        <taxon>Sphaerotilaceae</taxon>
        <taxon>Roseateles</taxon>
    </lineage>
</organism>
<feature type="domain" description="Ice-binding protein C-terminal" evidence="1">
    <location>
        <begin position="171"/>
        <end position="196"/>
    </location>
</feature>
<dbReference type="Proteomes" id="UP001238603">
    <property type="component" value="Unassembled WGS sequence"/>
</dbReference>